<dbReference type="RefSeq" id="WP_246359469.1">
    <property type="nucleotide sequence ID" value="NZ_JACIJJ010000003.1"/>
</dbReference>
<keyword evidence="2 5" id="KW-0238">DNA-binding</keyword>
<dbReference type="GO" id="GO:0003677">
    <property type="term" value="F:DNA binding"/>
    <property type="evidence" value="ECO:0007669"/>
    <property type="project" value="UniProtKB-KW"/>
</dbReference>
<dbReference type="AlphaFoldDB" id="A0A7W9EJ98"/>
<evidence type="ECO:0000313" key="6">
    <source>
        <dbReference type="Proteomes" id="UP000557739"/>
    </source>
</evidence>
<dbReference type="PANTHER" id="PTHR43537">
    <property type="entry name" value="TRANSCRIPTIONAL REGULATOR, GNTR FAMILY"/>
    <property type="match status" value="1"/>
</dbReference>
<dbReference type="SMART" id="SM00895">
    <property type="entry name" value="FCD"/>
    <property type="match status" value="1"/>
</dbReference>
<dbReference type="PROSITE" id="PS50949">
    <property type="entry name" value="HTH_GNTR"/>
    <property type="match status" value="1"/>
</dbReference>
<dbReference type="EMBL" id="JACIJJ010000003">
    <property type="protein sequence ID" value="MBB5698835.1"/>
    <property type="molecule type" value="Genomic_DNA"/>
</dbReference>
<dbReference type="SUPFAM" id="SSF48008">
    <property type="entry name" value="GntR ligand-binding domain-like"/>
    <property type="match status" value="1"/>
</dbReference>
<dbReference type="InterPro" id="IPR011711">
    <property type="entry name" value="GntR_C"/>
</dbReference>
<comment type="caution">
    <text evidence="5">The sequence shown here is derived from an EMBL/GenBank/DDBJ whole genome shotgun (WGS) entry which is preliminary data.</text>
</comment>
<dbReference type="PANTHER" id="PTHR43537:SF44">
    <property type="entry name" value="GNTR FAMILY REGULATORY PROTEIN"/>
    <property type="match status" value="1"/>
</dbReference>
<dbReference type="Gene3D" id="1.10.10.10">
    <property type="entry name" value="Winged helix-like DNA-binding domain superfamily/Winged helix DNA-binding domain"/>
    <property type="match status" value="1"/>
</dbReference>
<dbReference type="Pfam" id="PF07729">
    <property type="entry name" value="FCD"/>
    <property type="match status" value="1"/>
</dbReference>
<dbReference type="Gene3D" id="1.20.120.530">
    <property type="entry name" value="GntR ligand-binding domain-like"/>
    <property type="match status" value="1"/>
</dbReference>
<sequence>MGWLMADDPLIRGELGRNLTFGLLEVLGRAIVTGEYRDKPFPIEADIVKQHGVSRSVTREAVKMLAAKGLLGARPKQGTFLRPEEAWNLFDTDVLRWLLERRSSLTLLRRFSELRIAVEPAAAALAAQYATEDQQAAITAGLERMRSAEIGDDDALEADIAFHVAVLRATNNPFFSQFRDVVATALRTSIRFTNRLAGRSASIADHAAVADAILARDGAAAHAAMETLIAKVLDLIVASVEREGGNIERG</sequence>
<dbReference type="Proteomes" id="UP000557739">
    <property type="component" value="Unassembled WGS sequence"/>
</dbReference>
<dbReference type="GO" id="GO:0003700">
    <property type="term" value="F:DNA-binding transcription factor activity"/>
    <property type="evidence" value="ECO:0007669"/>
    <property type="project" value="InterPro"/>
</dbReference>
<feature type="domain" description="HTH gntR-type" evidence="4">
    <location>
        <begin position="17"/>
        <end position="84"/>
    </location>
</feature>
<proteinExistence type="predicted"/>
<keyword evidence="6" id="KW-1185">Reference proteome</keyword>
<name>A0A7W9EJ98_9SPHN</name>
<evidence type="ECO:0000256" key="3">
    <source>
        <dbReference type="ARBA" id="ARBA00023163"/>
    </source>
</evidence>
<dbReference type="SMART" id="SM00345">
    <property type="entry name" value="HTH_GNTR"/>
    <property type="match status" value="1"/>
</dbReference>
<dbReference type="InterPro" id="IPR000524">
    <property type="entry name" value="Tscrpt_reg_HTH_GntR"/>
</dbReference>
<reference evidence="5 6" key="1">
    <citation type="submission" date="2020-08" db="EMBL/GenBank/DDBJ databases">
        <title>Genomic Encyclopedia of Type Strains, Phase IV (KMG-IV): sequencing the most valuable type-strain genomes for metagenomic binning, comparative biology and taxonomic classification.</title>
        <authorList>
            <person name="Goeker M."/>
        </authorList>
    </citation>
    <scope>NUCLEOTIDE SEQUENCE [LARGE SCALE GENOMIC DNA]</scope>
    <source>
        <strain evidence="5 6">DSM 27244</strain>
    </source>
</reference>
<evidence type="ECO:0000256" key="2">
    <source>
        <dbReference type="ARBA" id="ARBA00023125"/>
    </source>
</evidence>
<dbReference type="InterPro" id="IPR036390">
    <property type="entry name" value="WH_DNA-bd_sf"/>
</dbReference>
<accession>A0A7W9EJ98</accession>
<protein>
    <submittedName>
        <fullName evidence="5">DNA-binding FadR family transcriptional regulator</fullName>
    </submittedName>
</protein>
<dbReference type="SUPFAM" id="SSF46785">
    <property type="entry name" value="Winged helix' DNA-binding domain"/>
    <property type="match status" value="1"/>
</dbReference>
<keyword evidence="3" id="KW-0804">Transcription</keyword>
<organism evidence="5 6">
    <name type="scientific">Sphingomonas yantingensis</name>
    <dbReference type="NCBI Taxonomy" id="1241761"/>
    <lineage>
        <taxon>Bacteria</taxon>
        <taxon>Pseudomonadati</taxon>
        <taxon>Pseudomonadota</taxon>
        <taxon>Alphaproteobacteria</taxon>
        <taxon>Sphingomonadales</taxon>
        <taxon>Sphingomonadaceae</taxon>
        <taxon>Sphingomonas</taxon>
    </lineage>
</organism>
<dbReference type="Pfam" id="PF00392">
    <property type="entry name" value="GntR"/>
    <property type="match status" value="1"/>
</dbReference>
<dbReference type="InterPro" id="IPR036388">
    <property type="entry name" value="WH-like_DNA-bd_sf"/>
</dbReference>
<keyword evidence="1" id="KW-0805">Transcription regulation</keyword>
<evidence type="ECO:0000256" key="1">
    <source>
        <dbReference type="ARBA" id="ARBA00023015"/>
    </source>
</evidence>
<dbReference type="PRINTS" id="PR00035">
    <property type="entry name" value="HTHGNTR"/>
</dbReference>
<evidence type="ECO:0000313" key="5">
    <source>
        <dbReference type="EMBL" id="MBB5698835.1"/>
    </source>
</evidence>
<dbReference type="InterPro" id="IPR008920">
    <property type="entry name" value="TF_FadR/GntR_C"/>
</dbReference>
<gene>
    <name evidence="5" type="ORF">FHR19_002190</name>
</gene>
<evidence type="ECO:0000259" key="4">
    <source>
        <dbReference type="PROSITE" id="PS50949"/>
    </source>
</evidence>